<keyword evidence="7 14" id="KW-0812">Transmembrane</keyword>
<dbReference type="PANTHER" id="PTHR45528">
    <property type="entry name" value="SENSOR HISTIDINE KINASE CPXA"/>
    <property type="match status" value="1"/>
</dbReference>
<dbReference type="AlphaFoldDB" id="A0A174VE16"/>
<evidence type="ECO:0000256" key="7">
    <source>
        <dbReference type="ARBA" id="ARBA00022692"/>
    </source>
</evidence>
<dbReference type="Pfam" id="PF00512">
    <property type="entry name" value="HisKA"/>
    <property type="match status" value="1"/>
</dbReference>
<dbReference type="CDD" id="cd06225">
    <property type="entry name" value="HAMP"/>
    <property type="match status" value="1"/>
</dbReference>
<sequence length="471" mass="53699">MKRKGLVYKLIITFSGILALILITLALVLSLWFKNYFFRQKIQELDRQSKVISDSVLSYLNGKENSKQNELKDCISFVGNSMDVDILITDNIGYVYEVSSDKFIENKYTNIGVSQKNMDKLKSGLAIEHGGREIMKTSPHTYLKPIFQDSYFRGIIVMITSEQSIRSGLKHVYEIVWLSAIVAVIVAAIIIYYFAKKIIINPLNEINIAARRLARGDVGKRVNITSNDEIGELANSFNVMAESIEESDKNRRDFISNVSHELRSPITSIKGFVAGILDGVIPKDKENYYLNIVYDEIRRLSRLVIDLLDISAMEEGKFKLNMVEFDINILIKQCIAKFDGKIRNKGVNVEVTFGREHEFVYADRDRLIQVLTNIIDNAMKYSNDNGNIKITTNDKGSKVYVSVFNNGPLLKDEELARIWDRFYKSDKARTNKDSTGLGLPIVRLILAQHGEDIWVNNEQDGVRFTFTISKI</sequence>
<dbReference type="GO" id="GO:0000155">
    <property type="term" value="F:phosphorelay sensor kinase activity"/>
    <property type="evidence" value="ECO:0007669"/>
    <property type="project" value="InterPro"/>
</dbReference>
<dbReference type="SMART" id="SM00388">
    <property type="entry name" value="HisKA"/>
    <property type="match status" value="1"/>
</dbReference>
<dbReference type="InterPro" id="IPR005467">
    <property type="entry name" value="His_kinase_dom"/>
</dbReference>
<dbReference type="SMART" id="SM00304">
    <property type="entry name" value="HAMP"/>
    <property type="match status" value="1"/>
</dbReference>
<evidence type="ECO:0000256" key="14">
    <source>
        <dbReference type="SAM" id="Phobius"/>
    </source>
</evidence>
<dbReference type="Gene3D" id="1.10.287.130">
    <property type="match status" value="1"/>
</dbReference>
<evidence type="ECO:0000256" key="9">
    <source>
        <dbReference type="ARBA" id="ARBA00022777"/>
    </source>
</evidence>
<dbReference type="FunFam" id="3.30.565.10:FF:000006">
    <property type="entry name" value="Sensor histidine kinase WalK"/>
    <property type="match status" value="1"/>
</dbReference>
<evidence type="ECO:0000256" key="5">
    <source>
        <dbReference type="ARBA" id="ARBA00022553"/>
    </source>
</evidence>
<feature type="transmembrane region" description="Helical" evidence="14">
    <location>
        <begin position="175"/>
        <end position="195"/>
    </location>
</feature>
<dbReference type="InterPro" id="IPR003594">
    <property type="entry name" value="HATPase_dom"/>
</dbReference>
<accession>A0A174VE16</accession>
<comment type="subcellular location">
    <subcellularLocation>
        <location evidence="2">Cell membrane</location>
        <topology evidence="2">Multi-pass membrane protein</topology>
    </subcellularLocation>
</comment>
<organism evidence="17 18">
    <name type="scientific">Clostridium paraputrificum</name>
    <dbReference type="NCBI Taxonomy" id="29363"/>
    <lineage>
        <taxon>Bacteria</taxon>
        <taxon>Bacillati</taxon>
        <taxon>Bacillota</taxon>
        <taxon>Clostridia</taxon>
        <taxon>Eubacteriales</taxon>
        <taxon>Clostridiaceae</taxon>
        <taxon>Clostridium</taxon>
    </lineage>
</organism>
<keyword evidence="5" id="KW-0597">Phosphoprotein</keyword>
<evidence type="ECO:0000259" key="16">
    <source>
        <dbReference type="PROSITE" id="PS50885"/>
    </source>
</evidence>
<dbReference type="InterPro" id="IPR036890">
    <property type="entry name" value="HATPase_C_sf"/>
</dbReference>
<dbReference type="Pfam" id="PF00672">
    <property type="entry name" value="HAMP"/>
    <property type="match status" value="1"/>
</dbReference>
<dbReference type="FunFam" id="1.10.287.130:FF:000001">
    <property type="entry name" value="Two-component sensor histidine kinase"/>
    <property type="match status" value="1"/>
</dbReference>
<evidence type="ECO:0000256" key="11">
    <source>
        <dbReference type="ARBA" id="ARBA00022989"/>
    </source>
</evidence>
<gene>
    <name evidence="17" type="ORF">CP373A1_12170</name>
</gene>
<dbReference type="PANTHER" id="PTHR45528:SF1">
    <property type="entry name" value="SENSOR HISTIDINE KINASE CPXA"/>
    <property type="match status" value="1"/>
</dbReference>
<dbReference type="eggNOG" id="COG2770">
    <property type="taxonomic scope" value="Bacteria"/>
</dbReference>
<feature type="domain" description="HAMP" evidence="16">
    <location>
        <begin position="197"/>
        <end position="249"/>
    </location>
</feature>
<evidence type="ECO:0000256" key="13">
    <source>
        <dbReference type="ARBA" id="ARBA00023136"/>
    </source>
</evidence>
<dbReference type="GO" id="GO:0005886">
    <property type="term" value="C:plasma membrane"/>
    <property type="evidence" value="ECO:0007669"/>
    <property type="project" value="UniProtKB-SubCell"/>
</dbReference>
<dbReference type="CDD" id="cd00082">
    <property type="entry name" value="HisKA"/>
    <property type="match status" value="1"/>
</dbReference>
<dbReference type="EC" id="2.7.13.3" evidence="3"/>
<keyword evidence="11 14" id="KW-1133">Transmembrane helix</keyword>
<feature type="transmembrane region" description="Helical" evidence="14">
    <location>
        <begin position="6"/>
        <end position="33"/>
    </location>
</feature>
<dbReference type="InterPro" id="IPR050398">
    <property type="entry name" value="HssS/ArlS-like"/>
</dbReference>
<evidence type="ECO:0000256" key="10">
    <source>
        <dbReference type="ARBA" id="ARBA00022840"/>
    </source>
</evidence>
<evidence type="ECO:0000256" key="8">
    <source>
        <dbReference type="ARBA" id="ARBA00022741"/>
    </source>
</evidence>
<dbReference type="SUPFAM" id="SSF158472">
    <property type="entry name" value="HAMP domain-like"/>
    <property type="match status" value="1"/>
</dbReference>
<dbReference type="PROSITE" id="PS50109">
    <property type="entry name" value="HIS_KIN"/>
    <property type="match status" value="1"/>
</dbReference>
<evidence type="ECO:0000256" key="2">
    <source>
        <dbReference type="ARBA" id="ARBA00004651"/>
    </source>
</evidence>
<evidence type="ECO:0000256" key="4">
    <source>
        <dbReference type="ARBA" id="ARBA00022475"/>
    </source>
</evidence>
<dbReference type="Gene3D" id="6.10.340.10">
    <property type="match status" value="1"/>
</dbReference>
<dbReference type="GO" id="GO:0005524">
    <property type="term" value="F:ATP binding"/>
    <property type="evidence" value="ECO:0007669"/>
    <property type="project" value="UniProtKB-KW"/>
</dbReference>
<keyword evidence="9 17" id="KW-0418">Kinase</keyword>
<comment type="caution">
    <text evidence="17">The sequence shown here is derived from an EMBL/GenBank/DDBJ whole genome shotgun (WGS) entry which is preliminary data.</text>
</comment>
<comment type="catalytic activity">
    <reaction evidence="1">
        <text>ATP + protein L-histidine = ADP + protein N-phospho-L-histidine.</text>
        <dbReference type="EC" id="2.7.13.3"/>
    </reaction>
</comment>
<reference evidence="17 18" key="1">
    <citation type="submission" date="2016-06" db="EMBL/GenBank/DDBJ databases">
        <authorList>
            <person name="Kjaerup R.B."/>
            <person name="Dalgaard T.S."/>
            <person name="Juul-Madsen H.R."/>
        </authorList>
    </citation>
    <scope>NUCLEOTIDE SEQUENCE [LARGE SCALE GENOMIC DNA]</scope>
    <source>
        <strain evidence="17 18">373-A1</strain>
    </source>
</reference>
<dbReference type="InterPro" id="IPR003661">
    <property type="entry name" value="HisK_dim/P_dom"/>
</dbReference>
<evidence type="ECO:0000256" key="6">
    <source>
        <dbReference type="ARBA" id="ARBA00022679"/>
    </source>
</evidence>
<dbReference type="Gene3D" id="3.30.565.10">
    <property type="entry name" value="Histidine kinase-like ATPase, C-terminal domain"/>
    <property type="match status" value="1"/>
</dbReference>
<keyword evidence="6" id="KW-0808">Transferase</keyword>
<keyword evidence="10" id="KW-0067">ATP-binding</keyword>
<dbReference type="InterPro" id="IPR036097">
    <property type="entry name" value="HisK_dim/P_sf"/>
</dbReference>
<keyword evidence="18" id="KW-1185">Reference proteome</keyword>
<evidence type="ECO:0000259" key="15">
    <source>
        <dbReference type="PROSITE" id="PS50109"/>
    </source>
</evidence>
<dbReference type="OrthoDB" id="9813151at2"/>
<dbReference type="InterPro" id="IPR003660">
    <property type="entry name" value="HAMP_dom"/>
</dbReference>
<dbReference type="RefSeq" id="WP_055184220.1">
    <property type="nucleotide sequence ID" value="NZ_CAXSZC010000014.1"/>
</dbReference>
<dbReference type="SMART" id="SM00387">
    <property type="entry name" value="HATPase_c"/>
    <property type="match status" value="1"/>
</dbReference>
<protein>
    <recommendedName>
        <fullName evidence="3">histidine kinase</fullName>
        <ecNumber evidence="3">2.7.13.3</ecNumber>
    </recommendedName>
</protein>
<keyword evidence="4" id="KW-1003">Cell membrane</keyword>
<dbReference type="Pfam" id="PF02518">
    <property type="entry name" value="HATPase_c"/>
    <property type="match status" value="1"/>
</dbReference>
<dbReference type="EMBL" id="MAPZ01000024">
    <property type="protein sequence ID" value="OBY10251.1"/>
    <property type="molecule type" value="Genomic_DNA"/>
</dbReference>
<evidence type="ECO:0000256" key="1">
    <source>
        <dbReference type="ARBA" id="ARBA00000085"/>
    </source>
</evidence>
<keyword evidence="13 14" id="KW-0472">Membrane</keyword>
<evidence type="ECO:0000313" key="18">
    <source>
        <dbReference type="Proteomes" id="UP000092714"/>
    </source>
</evidence>
<name>A0A174VE16_9CLOT</name>
<feature type="domain" description="Histidine kinase" evidence="15">
    <location>
        <begin position="257"/>
        <end position="471"/>
    </location>
</feature>
<dbReference type="SUPFAM" id="SSF55874">
    <property type="entry name" value="ATPase domain of HSP90 chaperone/DNA topoisomerase II/histidine kinase"/>
    <property type="match status" value="1"/>
</dbReference>
<evidence type="ECO:0000256" key="3">
    <source>
        <dbReference type="ARBA" id="ARBA00012438"/>
    </source>
</evidence>
<dbReference type="Proteomes" id="UP000092714">
    <property type="component" value="Unassembled WGS sequence"/>
</dbReference>
<evidence type="ECO:0000256" key="12">
    <source>
        <dbReference type="ARBA" id="ARBA00023012"/>
    </source>
</evidence>
<evidence type="ECO:0000313" key="17">
    <source>
        <dbReference type="EMBL" id="OBY10251.1"/>
    </source>
</evidence>
<proteinExistence type="predicted"/>
<dbReference type="eggNOG" id="COG5002">
    <property type="taxonomic scope" value="Bacteria"/>
</dbReference>
<keyword evidence="8" id="KW-0547">Nucleotide-binding</keyword>
<keyword evidence="12" id="KW-0902">Two-component regulatory system</keyword>
<dbReference type="SUPFAM" id="SSF47384">
    <property type="entry name" value="Homodimeric domain of signal transducing histidine kinase"/>
    <property type="match status" value="1"/>
</dbReference>
<dbReference type="PROSITE" id="PS50885">
    <property type="entry name" value="HAMP"/>
    <property type="match status" value="1"/>
</dbReference>